<evidence type="ECO:0000256" key="5">
    <source>
        <dbReference type="ARBA" id="ARBA00023004"/>
    </source>
</evidence>
<evidence type="ECO:0000256" key="8">
    <source>
        <dbReference type="RuleBase" id="RU000461"/>
    </source>
</evidence>
<dbReference type="Gene3D" id="1.10.630.10">
    <property type="entry name" value="Cytochrome P450"/>
    <property type="match status" value="1"/>
</dbReference>
<keyword evidence="3 7" id="KW-0479">Metal-binding</keyword>
<dbReference type="InterPro" id="IPR050196">
    <property type="entry name" value="Cytochrome_P450_Monoox"/>
</dbReference>
<dbReference type="CDD" id="cd11069">
    <property type="entry name" value="CYP_FUM15-like"/>
    <property type="match status" value="1"/>
</dbReference>
<dbReference type="PANTHER" id="PTHR24291">
    <property type="entry name" value="CYTOCHROME P450 FAMILY 4"/>
    <property type="match status" value="1"/>
</dbReference>
<keyword evidence="9" id="KW-0812">Transmembrane</keyword>
<feature type="binding site" description="axial binding residue" evidence="7">
    <location>
        <position position="448"/>
    </location>
    <ligand>
        <name>heme</name>
        <dbReference type="ChEBI" id="CHEBI:30413"/>
    </ligand>
    <ligandPart>
        <name>Fe</name>
        <dbReference type="ChEBI" id="CHEBI:18248"/>
    </ligandPart>
</feature>
<accession>A0A397SWE2</accession>
<evidence type="ECO:0000256" key="6">
    <source>
        <dbReference type="ARBA" id="ARBA00023033"/>
    </source>
</evidence>
<dbReference type="PRINTS" id="PR00463">
    <property type="entry name" value="EP450I"/>
</dbReference>
<dbReference type="OrthoDB" id="1470350at2759"/>
<protein>
    <submittedName>
        <fullName evidence="10">Cytochrome P450</fullName>
    </submittedName>
</protein>
<keyword evidence="2 7" id="KW-0349">Heme</keyword>
<comment type="similarity">
    <text evidence="1 8">Belongs to the cytochrome P450 family.</text>
</comment>
<keyword evidence="9" id="KW-1133">Transmembrane helix</keyword>
<evidence type="ECO:0000256" key="1">
    <source>
        <dbReference type="ARBA" id="ARBA00010617"/>
    </source>
</evidence>
<evidence type="ECO:0000256" key="2">
    <source>
        <dbReference type="ARBA" id="ARBA00022617"/>
    </source>
</evidence>
<keyword evidence="5 7" id="KW-0408">Iron</keyword>
<dbReference type="InterPro" id="IPR002401">
    <property type="entry name" value="Cyt_P450_E_grp-I"/>
</dbReference>
<dbReference type="InterPro" id="IPR036396">
    <property type="entry name" value="Cyt_P450_sf"/>
</dbReference>
<dbReference type="PANTHER" id="PTHR24291:SF50">
    <property type="entry name" value="BIFUNCTIONAL ALBAFLAVENONE MONOOXYGENASE_TERPENE SYNTHASE"/>
    <property type="match status" value="1"/>
</dbReference>
<name>A0A397SWE2_9GLOM</name>
<evidence type="ECO:0000313" key="11">
    <source>
        <dbReference type="Proteomes" id="UP000265703"/>
    </source>
</evidence>
<dbReference type="InterPro" id="IPR001128">
    <property type="entry name" value="Cyt_P450"/>
</dbReference>
<dbReference type="SUPFAM" id="SSF48264">
    <property type="entry name" value="Cytochrome P450"/>
    <property type="match status" value="1"/>
</dbReference>
<dbReference type="AlphaFoldDB" id="A0A397SWE2"/>
<dbReference type="InterPro" id="IPR017972">
    <property type="entry name" value="Cyt_P450_CS"/>
</dbReference>
<dbReference type="EMBL" id="QKYT01000320">
    <property type="protein sequence ID" value="RIA87211.1"/>
    <property type="molecule type" value="Genomic_DNA"/>
</dbReference>
<evidence type="ECO:0000256" key="9">
    <source>
        <dbReference type="SAM" id="Phobius"/>
    </source>
</evidence>
<evidence type="ECO:0000256" key="7">
    <source>
        <dbReference type="PIRSR" id="PIRSR602401-1"/>
    </source>
</evidence>
<comment type="caution">
    <text evidence="10">The sequence shown here is derived from an EMBL/GenBank/DDBJ whole genome shotgun (WGS) entry which is preliminary data.</text>
</comment>
<keyword evidence="9" id="KW-0472">Membrane</keyword>
<dbReference type="GO" id="GO:0016705">
    <property type="term" value="F:oxidoreductase activity, acting on paired donors, with incorporation or reduction of molecular oxygen"/>
    <property type="evidence" value="ECO:0007669"/>
    <property type="project" value="InterPro"/>
</dbReference>
<evidence type="ECO:0000313" key="10">
    <source>
        <dbReference type="EMBL" id="RIA87211.1"/>
    </source>
</evidence>
<dbReference type="Proteomes" id="UP000265703">
    <property type="component" value="Unassembled WGS sequence"/>
</dbReference>
<reference evidence="10 11" key="1">
    <citation type="submission" date="2018-06" db="EMBL/GenBank/DDBJ databases">
        <title>Comparative genomics reveals the genomic features of Rhizophagus irregularis, R. cerebriforme, R. diaphanum and Gigaspora rosea, and their symbiotic lifestyle signature.</title>
        <authorList>
            <person name="Morin E."/>
            <person name="San Clemente H."/>
            <person name="Chen E.C.H."/>
            <person name="De La Providencia I."/>
            <person name="Hainaut M."/>
            <person name="Kuo A."/>
            <person name="Kohler A."/>
            <person name="Murat C."/>
            <person name="Tang N."/>
            <person name="Roy S."/>
            <person name="Loubradou J."/>
            <person name="Henrissat B."/>
            <person name="Grigoriev I.V."/>
            <person name="Corradi N."/>
            <person name="Roux C."/>
            <person name="Martin F.M."/>
        </authorList>
    </citation>
    <scope>NUCLEOTIDE SEQUENCE [LARGE SCALE GENOMIC DNA]</scope>
    <source>
        <strain evidence="10 11">DAOM 227022</strain>
    </source>
</reference>
<proteinExistence type="inferred from homology"/>
<keyword evidence="6 8" id="KW-0503">Monooxygenase</keyword>
<dbReference type="STRING" id="658196.A0A397SWE2"/>
<dbReference type="GO" id="GO:0020037">
    <property type="term" value="F:heme binding"/>
    <property type="evidence" value="ECO:0007669"/>
    <property type="project" value="InterPro"/>
</dbReference>
<dbReference type="GO" id="GO:0005506">
    <property type="term" value="F:iron ion binding"/>
    <property type="evidence" value="ECO:0007669"/>
    <property type="project" value="InterPro"/>
</dbReference>
<evidence type="ECO:0000256" key="3">
    <source>
        <dbReference type="ARBA" id="ARBA00022723"/>
    </source>
</evidence>
<feature type="transmembrane region" description="Helical" evidence="9">
    <location>
        <begin position="6"/>
        <end position="25"/>
    </location>
</feature>
<sequence length="502" mass="57183">MVGLISLVSFFILGIIGWIAYKIYIWPYYISPLRKIPGPPSENLFYGHIRTIMTEESSEPQLRWVKQYGNIVKFHGMFNEPNILVADPKIIQEITVNQVYDYVKAPSASATAVFGRGLLFAEGDDHKRQRKMMNPAFTYSNIKEMVPTFTRISLILKDLIEDKIKLGESEIILTPYVSKATLDIIGLVGFNYEFNSLTSPNELAEAYDSLMNAPVTGSRIAMNLLSNYIPYVRKIPVEINRRFHHGCAIIDRVSKKLVEEKYNEAKNGELKGKDLLSLLININKTLPDEEKMTDDELKYQIMTFLIAGHETTSISVCWALYLLAKHPREQDLLREELVRAFPDKSKFNPTLEDINALEYLNCVVKETLRTNSSVPGTRRVTAKDTVFGDYFIPKGTVISLALAVIHRLPSIWGPTADNFEPKRWLDPSLTKNITNLNYLPFHNGPRGCIGNKVALAEFKIMLSILIRNFVFQPIEGFRIRKRVFPLTKPDPYLKLAVSIVES</sequence>
<dbReference type="PRINTS" id="PR00385">
    <property type="entry name" value="P450"/>
</dbReference>
<organism evidence="10 11">
    <name type="scientific">Glomus cerebriforme</name>
    <dbReference type="NCBI Taxonomy" id="658196"/>
    <lineage>
        <taxon>Eukaryota</taxon>
        <taxon>Fungi</taxon>
        <taxon>Fungi incertae sedis</taxon>
        <taxon>Mucoromycota</taxon>
        <taxon>Glomeromycotina</taxon>
        <taxon>Glomeromycetes</taxon>
        <taxon>Glomerales</taxon>
        <taxon>Glomeraceae</taxon>
        <taxon>Glomus</taxon>
    </lineage>
</organism>
<dbReference type="Pfam" id="PF00067">
    <property type="entry name" value="p450"/>
    <property type="match status" value="1"/>
</dbReference>
<keyword evidence="4 8" id="KW-0560">Oxidoreductase</keyword>
<dbReference type="PROSITE" id="PS00086">
    <property type="entry name" value="CYTOCHROME_P450"/>
    <property type="match status" value="1"/>
</dbReference>
<dbReference type="GO" id="GO:0004497">
    <property type="term" value="F:monooxygenase activity"/>
    <property type="evidence" value="ECO:0007669"/>
    <property type="project" value="UniProtKB-KW"/>
</dbReference>
<keyword evidence="11" id="KW-1185">Reference proteome</keyword>
<evidence type="ECO:0000256" key="4">
    <source>
        <dbReference type="ARBA" id="ARBA00023002"/>
    </source>
</evidence>
<gene>
    <name evidence="10" type="ORF">C1645_878175</name>
</gene>
<comment type="cofactor">
    <cofactor evidence="7">
        <name>heme</name>
        <dbReference type="ChEBI" id="CHEBI:30413"/>
    </cofactor>
</comment>